<name>A0A517XRU6_9BACT</name>
<dbReference type="GO" id="GO:0008239">
    <property type="term" value="F:dipeptidyl-peptidase activity"/>
    <property type="evidence" value="ECO:0007669"/>
    <property type="project" value="UniProtKB-UniRule"/>
</dbReference>
<dbReference type="GO" id="GO:0043171">
    <property type="term" value="P:peptide catabolic process"/>
    <property type="evidence" value="ECO:0007669"/>
    <property type="project" value="UniProtKB-UniRule"/>
</dbReference>
<gene>
    <name evidence="7" type="ORF">ETAA1_21740</name>
</gene>
<evidence type="ECO:0000256" key="2">
    <source>
        <dbReference type="ARBA" id="ARBA00022438"/>
    </source>
</evidence>
<feature type="signal peptide" evidence="6">
    <location>
        <begin position="1"/>
        <end position="22"/>
    </location>
</feature>
<reference evidence="7 8" key="1">
    <citation type="submission" date="2019-02" db="EMBL/GenBank/DDBJ databases">
        <title>Deep-cultivation of Planctomycetes and their phenomic and genomic characterization uncovers novel biology.</title>
        <authorList>
            <person name="Wiegand S."/>
            <person name="Jogler M."/>
            <person name="Boedeker C."/>
            <person name="Pinto D."/>
            <person name="Vollmers J."/>
            <person name="Rivas-Marin E."/>
            <person name="Kohn T."/>
            <person name="Peeters S.H."/>
            <person name="Heuer A."/>
            <person name="Rast P."/>
            <person name="Oberbeckmann S."/>
            <person name="Bunk B."/>
            <person name="Jeske O."/>
            <person name="Meyerdierks A."/>
            <person name="Storesund J.E."/>
            <person name="Kallscheuer N."/>
            <person name="Luecker S."/>
            <person name="Lage O.M."/>
            <person name="Pohl T."/>
            <person name="Merkel B.J."/>
            <person name="Hornburger P."/>
            <person name="Mueller R.-W."/>
            <person name="Bruemmer F."/>
            <person name="Labrenz M."/>
            <person name="Spormann A.M."/>
            <person name="Op den Camp H."/>
            <person name="Overmann J."/>
            <person name="Amann R."/>
            <person name="Jetten M.S.M."/>
            <person name="Mascher T."/>
            <person name="Medema M.H."/>
            <person name="Devos D.P."/>
            <person name="Kaster A.-K."/>
            <person name="Ovreas L."/>
            <person name="Rohde M."/>
            <person name="Galperin M.Y."/>
            <person name="Jogler C."/>
        </authorList>
    </citation>
    <scope>NUCLEOTIDE SEQUENCE [LARGE SCALE GENOMIC DNA]</scope>
    <source>
        <strain evidence="7 8">ETA_A1</strain>
    </source>
</reference>
<keyword evidence="5 6" id="KW-0378">Hydrolase</keyword>
<dbReference type="EC" id="3.4.14.-" evidence="6"/>
<dbReference type="InterPro" id="IPR043504">
    <property type="entry name" value="Peptidase_S1_PA_chymotrypsin"/>
</dbReference>
<dbReference type="EMBL" id="CP036273">
    <property type="protein sequence ID" value="QDU20229.1"/>
    <property type="molecule type" value="Genomic_DNA"/>
</dbReference>
<dbReference type="InterPro" id="IPR009003">
    <property type="entry name" value="Peptidase_S1_PA"/>
</dbReference>
<comment type="similarity">
    <text evidence="1 6">Belongs to the peptidase S46 family.</text>
</comment>
<evidence type="ECO:0000256" key="5">
    <source>
        <dbReference type="ARBA" id="ARBA00022801"/>
    </source>
</evidence>
<evidence type="ECO:0000256" key="6">
    <source>
        <dbReference type="RuleBase" id="RU366067"/>
    </source>
</evidence>
<keyword evidence="3 6" id="KW-0645">Protease</keyword>
<dbReference type="InterPro" id="IPR019500">
    <property type="entry name" value="Pep_S46"/>
</dbReference>
<evidence type="ECO:0000313" key="7">
    <source>
        <dbReference type="EMBL" id="QDU20229.1"/>
    </source>
</evidence>
<dbReference type="PANTHER" id="PTHR38469:SF1">
    <property type="entry name" value="PERIPLASMIC PEPTIDASE SUBFAMILY S1B"/>
    <property type="match status" value="1"/>
</dbReference>
<keyword evidence="6" id="KW-0720">Serine protease</keyword>
<sequence precursor="true">MRLFRLAALVLALGGTAMTASSDEGMWLLNDPPRQLLKDRHGFNLSDAWLDKAMKANVRLNSGGSGGFVSPDGLLVTNHHVAADSIQKLSTPGRDLYRDGFLAQTRDAELKCPDLELNVLQNITDVTAGVNAAVTTDMTPAQAAAARRAAMAKVEKASLDATGLRSDVVTLYNGGLYHLYRYKKFTDVRLVFAPEKSIAGFGGDVDNFEYPRMNLDVSFFRAYENGQPAKTPDFFRWNPDGPKEGDLVFVTGHPGTTNRLETLAKLKHRRDHTLPYTLTRLRAVEAALHQYGEQGPEEHRQAATAHHSAANARKAFSGQLQGLLDPEVMKQKQQAERDLHAGLVVGSHQHRMIPGLQDAKIHAAPTDYLDAIDRVAALQATLAGFEREHLLIETGHGFTSDLFTVARHLVRLAEELPKPSAERLREYRDSNLDSLKLQVFSPAPVYPPLERVKLQTALTFLAEQLGGAHPSVRLALGGKNPAGRADELVRGSKLADVAERKRLADGGKAAIDASTDPLIRLAKALDPEARRLRTRFETEVEEPERQAYAELARLRFLALGKSVAPDATFTLRLAFGVVKGYDVDGEKLPFHTTLGGAFDRHTKLGGSEPFDLPRRWLDGKAKLDLATPFNFVSTADTIGGNSGSPVLNRAGELVGINFDRNRHGLVRNFVYTEVQARHVAVHSRAVLEALRKLYPAEALVKELIGG</sequence>
<dbReference type="Proteomes" id="UP000319576">
    <property type="component" value="Chromosome"/>
</dbReference>
<feature type="chain" id="PRO_5023020629" description="Dipeptidyl-peptidase" evidence="6">
    <location>
        <begin position="23"/>
        <end position="706"/>
    </location>
</feature>
<protein>
    <recommendedName>
        <fullName evidence="6">Dipeptidyl-peptidase</fullName>
        <ecNumber evidence="6">3.4.14.-</ecNumber>
    </recommendedName>
</protein>
<evidence type="ECO:0000313" key="8">
    <source>
        <dbReference type="Proteomes" id="UP000319576"/>
    </source>
</evidence>
<dbReference type="RefSeq" id="WP_145237420.1">
    <property type="nucleotide sequence ID" value="NZ_CP036273.1"/>
</dbReference>
<dbReference type="AlphaFoldDB" id="A0A517XRU6"/>
<comment type="function">
    <text evidence="6">Catalyzes the removal of dipeptides from the N-terminus of oligopeptides.</text>
</comment>
<dbReference type="SUPFAM" id="SSF50494">
    <property type="entry name" value="Trypsin-like serine proteases"/>
    <property type="match status" value="1"/>
</dbReference>
<dbReference type="Pfam" id="PF10459">
    <property type="entry name" value="Peptidase_S46"/>
    <property type="match status" value="1"/>
</dbReference>
<dbReference type="OrthoDB" id="9805367at2"/>
<keyword evidence="8" id="KW-1185">Reference proteome</keyword>
<organism evidence="7 8">
    <name type="scientific">Urbifossiella limnaea</name>
    <dbReference type="NCBI Taxonomy" id="2528023"/>
    <lineage>
        <taxon>Bacteria</taxon>
        <taxon>Pseudomonadati</taxon>
        <taxon>Planctomycetota</taxon>
        <taxon>Planctomycetia</taxon>
        <taxon>Gemmatales</taxon>
        <taxon>Gemmataceae</taxon>
        <taxon>Urbifossiella</taxon>
    </lineage>
</organism>
<proteinExistence type="inferred from homology"/>
<dbReference type="Gene3D" id="2.40.10.10">
    <property type="entry name" value="Trypsin-like serine proteases"/>
    <property type="match status" value="1"/>
</dbReference>
<evidence type="ECO:0000256" key="3">
    <source>
        <dbReference type="ARBA" id="ARBA00022670"/>
    </source>
</evidence>
<evidence type="ECO:0000256" key="1">
    <source>
        <dbReference type="ARBA" id="ARBA00010491"/>
    </source>
</evidence>
<dbReference type="KEGG" id="uli:ETAA1_21740"/>
<dbReference type="GO" id="GO:0070009">
    <property type="term" value="F:serine-type aminopeptidase activity"/>
    <property type="evidence" value="ECO:0007669"/>
    <property type="project" value="UniProtKB-UniRule"/>
</dbReference>
<keyword evidence="4 6" id="KW-0732">Signal</keyword>
<dbReference type="GO" id="GO:0006508">
    <property type="term" value="P:proteolysis"/>
    <property type="evidence" value="ECO:0007669"/>
    <property type="project" value="UniProtKB-KW"/>
</dbReference>
<evidence type="ECO:0000256" key="4">
    <source>
        <dbReference type="ARBA" id="ARBA00022729"/>
    </source>
</evidence>
<keyword evidence="2 6" id="KW-0031">Aminopeptidase</keyword>
<dbReference type="PANTHER" id="PTHR38469">
    <property type="entry name" value="PERIPLASMIC PEPTIDASE SUBFAMILY S1B"/>
    <property type="match status" value="1"/>
</dbReference>
<accession>A0A517XRU6</accession>